<organism evidence="2 3">
    <name type="scientific">Symbiodinium necroappetens</name>
    <dbReference type="NCBI Taxonomy" id="1628268"/>
    <lineage>
        <taxon>Eukaryota</taxon>
        <taxon>Sar</taxon>
        <taxon>Alveolata</taxon>
        <taxon>Dinophyceae</taxon>
        <taxon>Suessiales</taxon>
        <taxon>Symbiodiniaceae</taxon>
        <taxon>Symbiodinium</taxon>
    </lineage>
</organism>
<feature type="region of interest" description="Disordered" evidence="1">
    <location>
        <begin position="1311"/>
        <end position="1344"/>
    </location>
</feature>
<accession>A0A812L857</accession>
<feature type="region of interest" description="Disordered" evidence="1">
    <location>
        <begin position="702"/>
        <end position="729"/>
    </location>
</feature>
<dbReference type="EMBL" id="CAJNJA010009032">
    <property type="protein sequence ID" value="CAE7242542.1"/>
    <property type="molecule type" value="Genomic_DNA"/>
</dbReference>
<comment type="caution">
    <text evidence="2">The sequence shown here is derived from an EMBL/GenBank/DDBJ whole genome shotgun (WGS) entry which is preliminary data.</text>
</comment>
<dbReference type="SUPFAM" id="SSF56672">
    <property type="entry name" value="DNA/RNA polymerases"/>
    <property type="match status" value="1"/>
</dbReference>
<dbReference type="InterPro" id="IPR043502">
    <property type="entry name" value="DNA/RNA_pol_sf"/>
</dbReference>
<evidence type="ECO:0000313" key="3">
    <source>
        <dbReference type="Proteomes" id="UP000601435"/>
    </source>
</evidence>
<reference evidence="2" key="1">
    <citation type="submission" date="2021-02" db="EMBL/GenBank/DDBJ databases">
        <authorList>
            <person name="Dougan E. K."/>
            <person name="Rhodes N."/>
            <person name="Thang M."/>
            <person name="Chan C."/>
        </authorList>
    </citation>
    <scope>NUCLEOTIDE SEQUENCE</scope>
</reference>
<protein>
    <submittedName>
        <fullName evidence="2">RE1 protein</fullName>
    </submittedName>
</protein>
<keyword evidence="3" id="KW-1185">Reference proteome</keyword>
<feature type="compositionally biased region" description="Low complexity" evidence="1">
    <location>
        <begin position="1311"/>
        <end position="1323"/>
    </location>
</feature>
<sequence>DLQIRTSWCFFALWLKARRKRRLRLVQQAWMLWRWEQENQAQVEERRLILRKTALALEESDLVLALYHFAYVARDLRLEATGFPVQRYHADRAQELRAELAVQQLKAFVRKLLFVAELGKGYWFPCCHLGCEFMPVGHLVLVPSETPGDMKVLLTNTVYPLSAELKRDSKPRYRLKGKRSVADSGLKMSEIVVRLVREVRWVISAFTPRDIAVTTKEQWLAVEPDLKLPECVEWAALQREIPLSTGLPEARKELEKWKDPALEEVSSAYQKVREDLYASGAESLSVKIALIFAAGHPDWTGVTIDVKSAFLYAPIRSDTKGTEERIIVKPPHFLLELGIMTKEDRWWIRKALYGLPTSPRDWGRYRDAEFAKFRLHWGEDEYHLVQTISDDALWVARRATKAGYGDIEGLLVVYVDDLLFLAPQGLGEAFVTAVQERWKTSTPEWLSTRPLTFCGMELSQHDNGYRMSQSAYVRELLGRYCVEESASAPITRWTEPDEGPPPVAEEVKEAQAITGALLWLSSTVDVGIDVPYVIGSVPVMWESSRQSFVAEAVQPLVSELIEQDITISLLADNEAAIRAFDAAPAGWRSREYQIADIATKPLARLALLAMLPRAKGQPAEDRLDVSVGWLAWVFGVVATGVACLWGWWWVSSGMEPVLVGGFEGLVFEEDIELDEEVGSGALDTFSEGAVSVEAPLTGQATPLEASGSQGKCGVGARTVSGSEGGSEDEDFTHQEWLAAQAKFEREERFTGLTFVQRCKLRRALARGEVIDPPVFQQRFGLPPEWLTTFRDQDSEEVGSSASGAASEVGEATTVGPGTFELLRLLDLQGRLLLGCLNGRSAEWVCLRRTARAVFYHPLMILAARPGTSELLRLLDLQGGLLLGCLGIRSAEWGCLRRTARAVFHHALMILAARFQDTGVPHTLPIGMTGRVEFHFVAANGSYSWVPGDFLVGSSSTSFNTGLQVGGSSSEVPSDAGLQVGGSSGEVPSDAGLQVGGVSGEVLAGIDPLRGVQVPGSFIPSPEVQVGGSASSTDPCPARNHQYGGSSSSHGMGHHQDEWGLTYEDLTATEVNPDDFPIVGVWFRTHFLVQVFSVAGTVLLEWLGTRVPEWLCLRSVSSAIRYAFVSSLAGSLQSGPYMVMFSGPQWQVAVEEYILTGYPFNDVGAEDEPREGSSVALVVSTVSFPYVEWPPTVVVHFLWRIFALCGSRILACLGDRTPEWGCMYASAKGFRSHVVYALICWLRSTGIQRIADGPISYDAAQAYLRTGVRSYPFEALSEDEDVDIDERPHRARPPGGPVLRLRPVVDELLEASSSEGEVSSSTAEPSENLVDWSDGNEEERVPPGTPSPALVYQAGEGVLLCWYGDDCVQVPLQGWSISDVAAIGQGLNTGDWSVFQRVISEGDAETSVTPEEVHAIPGEEEDPGVGGSGFDVGSPLFGSSWRRYRGIWVFLLLLWLEVQAARGYEFSTGGFGPDYCPESQELMLRQAWPPHQDVEIPEEDCGCRSSSCWWEVVKVVLVLLTWEIVRRGCWCCPASQRRLVDVGCQTSLWNLVPLPLGEHVRCRAKILFCLWRAGFKIDADGYPERIQSEFNELVGGYLLRVESGGVSSSDSD</sequence>
<feature type="non-terminal residue" evidence="2">
    <location>
        <position position="1"/>
    </location>
</feature>
<feature type="region of interest" description="Disordered" evidence="1">
    <location>
        <begin position="963"/>
        <end position="985"/>
    </location>
</feature>
<proteinExistence type="predicted"/>
<dbReference type="OrthoDB" id="413361at2759"/>
<name>A0A812L857_9DINO</name>
<dbReference type="Proteomes" id="UP000601435">
    <property type="component" value="Unassembled WGS sequence"/>
</dbReference>
<evidence type="ECO:0000313" key="2">
    <source>
        <dbReference type="EMBL" id="CAE7242542.1"/>
    </source>
</evidence>
<evidence type="ECO:0000256" key="1">
    <source>
        <dbReference type="SAM" id="MobiDB-lite"/>
    </source>
</evidence>
<gene>
    <name evidence="2" type="primary">RE1</name>
    <name evidence="2" type="ORF">SNEC2469_LOCUS4514</name>
</gene>